<accession>A0ABV8P4R6</accession>
<dbReference type="Pfam" id="PF08708">
    <property type="entry name" value="PriCT_1"/>
    <property type="match status" value="1"/>
</dbReference>
<dbReference type="EMBL" id="JBHSBV010000008">
    <property type="protein sequence ID" value="MFC4203110.1"/>
    <property type="molecule type" value="Genomic_DNA"/>
</dbReference>
<comment type="caution">
    <text evidence="2">The sequence shown here is derived from an EMBL/GenBank/DDBJ whole genome shotgun (WGS) entry which is preliminary data.</text>
</comment>
<dbReference type="InterPro" id="IPR014820">
    <property type="entry name" value="PriCT_1"/>
</dbReference>
<keyword evidence="3" id="KW-1185">Reference proteome</keyword>
<dbReference type="InterPro" id="IPR004322">
    <property type="entry name" value="Plasmid_replicase_bac"/>
</dbReference>
<dbReference type="RefSeq" id="WP_217966697.1">
    <property type="nucleotide sequence ID" value="NZ_JAHTBN010000018.1"/>
</dbReference>
<dbReference type="Proteomes" id="UP001595848">
    <property type="component" value="Unassembled WGS sequence"/>
</dbReference>
<evidence type="ECO:0000313" key="2">
    <source>
        <dbReference type="EMBL" id="MFC4203110.1"/>
    </source>
</evidence>
<sequence>MIEQFIDSLPEKVRCTDSFENGTKHRKKDKALSFPYIEHNQLYKKYIAIDIDTPGSAFLWEKHGLPPPTFIVVNPKNSHCHYLWQLRTPVIYTEGGRRKPQQFYENVDCSLTRSLPGADPAYVGKFIKNPLSAFWKTIRHNAEYDLEDFQEYIDTTPIRKRQNLVWDALGRNNTLFNNLRFWAYPTVKKYLNNHAGFISAVEEQAFEINSQFISRSDKGSLLHKEVLSTATSVSSYTWRNRYGDFRRKGIMQLPEDMPQKQKESLGACYTNKVRSQTVKEKIVQAVAELKAQGTPVTQTSVSIRAEISLPTIKRNWNELAQQFNLYA</sequence>
<reference evidence="3" key="1">
    <citation type="journal article" date="2019" name="Int. J. Syst. Evol. Microbiol.">
        <title>The Global Catalogue of Microorganisms (GCM) 10K type strain sequencing project: providing services to taxonomists for standard genome sequencing and annotation.</title>
        <authorList>
            <consortium name="The Broad Institute Genomics Platform"/>
            <consortium name="The Broad Institute Genome Sequencing Center for Infectious Disease"/>
            <person name="Wu L."/>
            <person name="Ma J."/>
        </authorList>
    </citation>
    <scope>NUCLEOTIDE SEQUENCE [LARGE SCALE GENOMIC DNA]</scope>
    <source>
        <strain evidence="3">LMG 24813</strain>
    </source>
</reference>
<feature type="domain" description="Primase C-terminal 1" evidence="1">
    <location>
        <begin position="166"/>
        <end position="239"/>
    </location>
</feature>
<name>A0ABV8P4R6_9BURK</name>
<evidence type="ECO:0000259" key="1">
    <source>
        <dbReference type="Pfam" id="PF08708"/>
    </source>
</evidence>
<proteinExistence type="predicted"/>
<organism evidence="2 3">
    <name type="scientific">Candidimonas humi</name>
    <dbReference type="NCBI Taxonomy" id="683355"/>
    <lineage>
        <taxon>Bacteria</taxon>
        <taxon>Pseudomonadati</taxon>
        <taxon>Pseudomonadota</taxon>
        <taxon>Betaproteobacteria</taxon>
        <taxon>Burkholderiales</taxon>
        <taxon>Alcaligenaceae</taxon>
        <taxon>Candidimonas</taxon>
    </lineage>
</organism>
<protein>
    <submittedName>
        <fullName evidence="2">Replication initiation protein</fullName>
    </submittedName>
</protein>
<evidence type="ECO:0000313" key="3">
    <source>
        <dbReference type="Proteomes" id="UP001595848"/>
    </source>
</evidence>
<gene>
    <name evidence="2" type="ORF">ACFOY1_19345</name>
</gene>
<dbReference type="Pfam" id="PF03090">
    <property type="entry name" value="Replicase"/>
    <property type="match status" value="1"/>
</dbReference>